<dbReference type="RefSeq" id="WP_146820979.1">
    <property type="nucleotide sequence ID" value="NZ_CP029077.1"/>
</dbReference>
<gene>
    <name evidence="6" type="ORF">Deia_00909</name>
</gene>
<evidence type="ECO:0000256" key="1">
    <source>
        <dbReference type="ARBA" id="ARBA00007596"/>
    </source>
</evidence>
<dbReference type="Proteomes" id="UP000321934">
    <property type="component" value="Chromosome"/>
</dbReference>
<dbReference type="GO" id="GO:0005840">
    <property type="term" value="C:ribosome"/>
    <property type="evidence" value="ECO:0007669"/>
    <property type="project" value="UniProtKB-KW"/>
</dbReference>
<dbReference type="OrthoDB" id="21586at2"/>
<evidence type="ECO:0000256" key="4">
    <source>
        <dbReference type="ARBA" id="ARBA00035176"/>
    </source>
</evidence>
<dbReference type="EMBL" id="CP029077">
    <property type="protein sequence ID" value="QED23696.1"/>
    <property type="molecule type" value="Genomic_DNA"/>
</dbReference>
<dbReference type="GO" id="GO:0003735">
    <property type="term" value="F:structural constituent of ribosome"/>
    <property type="evidence" value="ECO:0007669"/>
    <property type="project" value="InterPro"/>
</dbReference>
<organism evidence="6 7">
    <name type="scientific">Candidatus Deianiraea vastatrix</name>
    <dbReference type="NCBI Taxonomy" id="2163644"/>
    <lineage>
        <taxon>Bacteria</taxon>
        <taxon>Pseudomonadati</taxon>
        <taxon>Pseudomonadota</taxon>
        <taxon>Alphaproteobacteria</taxon>
        <taxon>Rickettsiales</taxon>
        <taxon>Candidatus Deianiraeaceae</taxon>
        <taxon>Candidatus Deianiraea</taxon>
    </lineage>
</organism>
<dbReference type="GO" id="GO:1990904">
    <property type="term" value="C:ribonucleoprotein complex"/>
    <property type="evidence" value="ECO:0007669"/>
    <property type="project" value="UniProtKB-KW"/>
</dbReference>
<proteinExistence type="inferred from homology"/>
<evidence type="ECO:0000256" key="2">
    <source>
        <dbReference type="ARBA" id="ARBA00022980"/>
    </source>
</evidence>
<protein>
    <recommendedName>
        <fullName evidence="4">Large ribosomal subunit protein bL33</fullName>
    </recommendedName>
    <alternativeName>
        <fullName evidence="5">50S ribosomal protein L33</fullName>
    </alternativeName>
</protein>
<evidence type="ECO:0000313" key="6">
    <source>
        <dbReference type="EMBL" id="QED23696.1"/>
    </source>
</evidence>
<dbReference type="InterPro" id="IPR001705">
    <property type="entry name" value="Ribosomal_bL33"/>
</dbReference>
<keyword evidence="7" id="KW-1185">Reference proteome</keyword>
<dbReference type="InterPro" id="IPR038584">
    <property type="entry name" value="Ribosomal_bL33_sf"/>
</dbReference>
<dbReference type="SUPFAM" id="SSF57829">
    <property type="entry name" value="Zn-binding ribosomal proteins"/>
    <property type="match status" value="1"/>
</dbReference>
<evidence type="ECO:0000313" key="7">
    <source>
        <dbReference type="Proteomes" id="UP000321934"/>
    </source>
</evidence>
<name>A0A5B8XFE9_9RICK</name>
<keyword evidence="3" id="KW-0687">Ribonucleoprotein</keyword>
<dbReference type="GO" id="GO:0005737">
    <property type="term" value="C:cytoplasm"/>
    <property type="evidence" value="ECO:0007669"/>
    <property type="project" value="UniProtKB-ARBA"/>
</dbReference>
<evidence type="ECO:0000256" key="5">
    <source>
        <dbReference type="ARBA" id="ARBA00035488"/>
    </source>
</evidence>
<evidence type="ECO:0000256" key="3">
    <source>
        <dbReference type="ARBA" id="ARBA00023274"/>
    </source>
</evidence>
<comment type="similarity">
    <text evidence="1">Belongs to the bacterial ribosomal protein bL33 family.</text>
</comment>
<reference evidence="6 7" key="1">
    <citation type="journal article" date="2019" name="ISME J.">
        <title>Deianiraea, an extracellular bacterium associated with the ciliate Paramecium, suggests an alternative scenario for the evolution of Rickettsiales.</title>
        <authorList>
            <person name="Castelli M."/>
            <person name="Sabaneyeva E."/>
            <person name="Lanzoni O."/>
            <person name="Lebedeva N."/>
            <person name="Floriano A.M."/>
            <person name="Gaiarsa S."/>
            <person name="Benken K."/>
            <person name="Modeo L."/>
            <person name="Bandi C."/>
            <person name="Potekhin A."/>
            <person name="Sassera D."/>
            <person name="Petroni G."/>
        </authorList>
    </citation>
    <scope>NUCLEOTIDE SEQUENCE [LARGE SCALE GENOMIC DNA]</scope>
    <source>
        <strain evidence="6">CyL4-1</strain>
    </source>
</reference>
<keyword evidence="2 6" id="KW-0689">Ribosomal protein</keyword>
<dbReference type="GO" id="GO:0006412">
    <property type="term" value="P:translation"/>
    <property type="evidence" value="ECO:0007669"/>
    <property type="project" value="InterPro"/>
</dbReference>
<dbReference type="Pfam" id="PF00471">
    <property type="entry name" value="Ribosomal_L33"/>
    <property type="match status" value="1"/>
</dbReference>
<dbReference type="Gene3D" id="2.20.28.120">
    <property type="entry name" value="Ribosomal protein L33"/>
    <property type="match status" value="1"/>
</dbReference>
<accession>A0A5B8XFE9</accession>
<sequence>MAKSKKGKQCVLLKSSESHYSYTLFKKPGASKLQIKKYDPVLRKHTIFNEKKAPNPKA</sequence>
<dbReference type="InterPro" id="IPR011332">
    <property type="entry name" value="Ribosomal_zn-bd"/>
</dbReference>
<dbReference type="AlphaFoldDB" id="A0A5B8XFE9"/>
<dbReference type="NCBIfam" id="TIGR01023">
    <property type="entry name" value="rpmG_bact"/>
    <property type="match status" value="1"/>
</dbReference>